<evidence type="ECO:0000256" key="4">
    <source>
        <dbReference type="ARBA" id="ARBA00023136"/>
    </source>
</evidence>
<evidence type="ECO:0000256" key="1">
    <source>
        <dbReference type="ARBA" id="ARBA00004442"/>
    </source>
</evidence>
<dbReference type="EMBL" id="JAODOP010000004">
    <property type="protein sequence ID" value="MEF3832553.1"/>
    <property type="molecule type" value="Genomic_DNA"/>
</dbReference>
<dbReference type="InterPro" id="IPR011990">
    <property type="entry name" value="TPR-like_helical_dom_sf"/>
</dbReference>
<dbReference type="Proteomes" id="UP001337305">
    <property type="component" value="Unassembled WGS sequence"/>
</dbReference>
<dbReference type="PROSITE" id="PS51257">
    <property type="entry name" value="PROKAR_LIPOPROTEIN"/>
    <property type="match status" value="1"/>
</dbReference>
<evidence type="ECO:0000259" key="8">
    <source>
        <dbReference type="Pfam" id="PF14322"/>
    </source>
</evidence>
<feature type="signal peptide" evidence="6">
    <location>
        <begin position="1"/>
        <end position="19"/>
    </location>
</feature>
<name>A0ABU7XPB7_9FLAO</name>
<dbReference type="Pfam" id="PF14322">
    <property type="entry name" value="SusD-like_3"/>
    <property type="match status" value="1"/>
</dbReference>
<reference evidence="9 10" key="1">
    <citation type="submission" date="2022-09" db="EMBL/GenBank/DDBJ databases">
        <title>Genome sequencing of Flavivirga sp. MEBiC05379.</title>
        <authorList>
            <person name="Oh H.-M."/>
            <person name="Kwon K.K."/>
            <person name="Park M.J."/>
            <person name="Yang S.-H."/>
        </authorList>
    </citation>
    <scope>NUCLEOTIDE SEQUENCE [LARGE SCALE GENOMIC DNA]</scope>
    <source>
        <strain evidence="9 10">MEBiC05379</strain>
    </source>
</reference>
<proteinExistence type="inferred from homology"/>
<dbReference type="Pfam" id="PF07980">
    <property type="entry name" value="SusD_RagB"/>
    <property type="match status" value="1"/>
</dbReference>
<comment type="caution">
    <text evidence="9">The sequence shown here is derived from an EMBL/GenBank/DDBJ whole genome shotgun (WGS) entry which is preliminary data.</text>
</comment>
<evidence type="ECO:0000259" key="7">
    <source>
        <dbReference type="Pfam" id="PF07980"/>
    </source>
</evidence>
<feature type="domain" description="SusD-like N-terminal" evidence="8">
    <location>
        <begin position="93"/>
        <end position="214"/>
    </location>
</feature>
<organism evidence="9 10">
    <name type="scientific">Flavivirga spongiicola</name>
    <dbReference type="NCBI Taxonomy" id="421621"/>
    <lineage>
        <taxon>Bacteria</taxon>
        <taxon>Pseudomonadati</taxon>
        <taxon>Bacteroidota</taxon>
        <taxon>Flavobacteriia</taxon>
        <taxon>Flavobacteriales</taxon>
        <taxon>Flavobacteriaceae</taxon>
        <taxon>Flavivirga</taxon>
    </lineage>
</organism>
<gene>
    <name evidence="9" type="ORF">N1F79_05390</name>
</gene>
<keyword evidence="5" id="KW-0998">Cell outer membrane</keyword>
<dbReference type="InterPro" id="IPR033985">
    <property type="entry name" value="SusD-like_N"/>
</dbReference>
<keyword evidence="10" id="KW-1185">Reference proteome</keyword>
<dbReference type="InterPro" id="IPR012944">
    <property type="entry name" value="SusD_RagB_dom"/>
</dbReference>
<evidence type="ECO:0000256" key="6">
    <source>
        <dbReference type="SAM" id="SignalP"/>
    </source>
</evidence>
<comment type="subcellular location">
    <subcellularLocation>
        <location evidence="1">Cell outer membrane</location>
    </subcellularLocation>
</comment>
<evidence type="ECO:0000256" key="5">
    <source>
        <dbReference type="ARBA" id="ARBA00023237"/>
    </source>
</evidence>
<evidence type="ECO:0000313" key="10">
    <source>
        <dbReference type="Proteomes" id="UP001337305"/>
    </source>
</evidence>
<dbReference type="Gene3D" id="1.25.40.390">
    <property type="match status" value="1"/>
</dbReference>
<feature type="domain" description="RagB/SusD" evidence="7">
    <location>
        <begin position="264"/>
        <end position="519"/>
    </location>
</feature>
<sequence>MKKIFLNIVLMAFLFISCSDDLLEQVPNNKLSTENFIPNLALTAVYDGLQHNFTGLSWMWQMGYSPLASNRYDADQRFNGNIESGVGLDPSTRGFQRFWQGNYELIFKANFFLDNAKPTEDFDQNEIDNFIAQAKFIRAFAYSQLAVFFGDIPLQLTSKTPVSELREVVKNSKAEVIEQVLKDLDEAIPNLPVNVEKGRISKGAALGLKARVLLRENDYPGVLAATNQIIDMGIYGLFGETSPGVFAPNAYKDLWKFENEGSEEAVFDIQFEGPNLNEGQAYETYGSMRTARVGYEWFWATKFLVDQYENIDGTPVDTAPYAFDDARFQGRDYRFGATITYPGKLLYNGQIWGPGYPIYARAKTNLLITKYVWETDDASIAGVFDSPINYTLIRYADILLMNAEAKIETNDIANSGPNSAINSINSIRARGGLQPTTATTQEELRAAVRQERKIEFVGEGLYMFDIRRWGIADVEMERDVERYDGLVTHPRTYSPKLLEWPIPQYDIDNTEGLIQNPLWQ</sequence>
<feature type="chain" id="PRO_5046002056" evidence="6">
    <location>
        <begin position="20"/>
        <end position="520"/>
    </location>
</feature>
<dbReference type="RefSeq" id="WP_303304930.1">
    <property type="nucleotide sequence ID" value="NZ_JAODOP010000004.1"/>
</dbReference>
<protein>
    <submittedName>
        <fullName evidence="9">RagB/SusD family nutrient uptake outer membrane protein</fullName>
    </submittedName>
</protein>
<keyword evidence="4" id="KW-0472">Membrane</keyword>
<keyword evidence="3 6" id="KW-0732">Signal</keyword>
<accession>A0ABU7XPB7</accession>
<evidence type="ECO:0000256" key="3">
    <source>
        <dbReference type="ARBA" id="ARBA00022729"/>
    </source>
</evidence>
<dbReference type="SUPFAM" id="SSF48452">
    <property type="entry name" value="TPR-like"/>
    <property type="match status" value="1"/>
</dbReference>
<evidence type="ECO:0000256" key="2">
    <source>
        <dbReference type="ARBA" id="ARBA00006275"/>
    </source>
</evidence>
<comment type="similarity">
    <text evidence="2">Belongs to the SusD family.</text>
</comment>
<evidence type="ECO:0000313" key="9">
    <source>
        <dbReference type="EMBL" id="MEF3832553.1"/>
    </source>
</evidence>
<dbReference type="CDD" id="cd08977">
    <property type="entry name" value="SusD"/>
    <property type="match status" value="1"/>
</dbReference>